<protein>
    <submittedName>
        <fullName evidence="1">Uncharacterized protein</fullName>
    </submittedName>
</protein>
<sequence>MCSIRSLLHISFYILAKKLNLVSSDQSTFFHMFTVSPIWGDTVIQLTLSLTFLVRSLNFMMLFAPKHSLNHPLRQSKSSCICTEIRLHTGELYVVISNHQATSEGNSLYLE</sequence>
<dbReference type="Proteomes" id="UP001476798">
    <property type="component" value="Unassembled WGS sequence"/>
</dbReference>
<comment type="caution">
    <text evidence="1">The sequence shown here is derived from an EMBL/GenBank/DDBJ whole genome shotgun (WGS) entry which is preliminary data.</text>
</comment>
<reference evidence="1 2" key="1">
    <citation type="submission" date="2021-06" db="EMBL/GenBank/DDBJ databases">
        <authorList>
            <person name="Palmer J.M."/>
        </authorList>
    </citation>
    <scope>NUCLEOTIDE SEQUENCE [LARGE SCALE GENOMIC DNA]</scope>
    <source>
        <strain evidence="1 2">GA_2019</strain>
        <tissue evidence="1">Muscle</tissue>
    </source>
</reference>
<name>A0ABV0N180_9TELE</name>
<proteinExistence type="predicted"/>
<accession>A0ABV0N180</accession>
<evidence type="ECO:0000313" key="2">
    <source>
        <dbReference type="Proteomes" id="UP001476798"/>
    </source>
</evidence>
<gene>
    <name evidence="1" type="ORF">GOODEAATRI_006369</name>
</gene>
<dbReference type="EMBL" id="JAHRIO010020294">
    <property type="protein sequence ID" value="MEQ2164398.1"/>
    <property type="molecule type" value="Genomic_DNA"/>
</dbReference>
<keyword evidence="2" id="KW-1185">Reference proteome</keyword>
<evidence type="ECO:0000313" key="1">
    <source>
        <dbReference type="EMBL" id="MEQ2164398.1"/>
    </source>
</evidence>
<organism evidence="1 2">
    <name type="scientific">Goodea atripinnis</name>
    <dbReference type="NCBI Taxonomy" id="208336"/>
    <lineage>
        <taxon>Eukaryota</taxon>
        <taxon>Metazoa</taxon>
        <taxon>Chordata</taxon>
        <taxon>Craniata</taxon>
        <taxon>Vertebrata</taxon>
        <taxon>Euteleostomi</taxon>
        <taxon>Actinopterygii</taxon>
        <taxon>Neopterygii</taxon>
        <taxon>Teleostei</taxon>
        <taxon>Neoteleostei</taxon>
        <taxon>Acanthomorphata</taxon>
        <taxon>Ovalentaria</taxon>
        <taxon>Atherinomorphae</taxon>
        <taxon>Cyprinodontiformes</taxon>
        <taxon>Goodeidae</taxon>
        <taxon>Goodea</taxon>
    </lineage>
</organism>